<dbReference type="AlphaFoldDB" id="A0A2C9WIB7"/>
<accession>A0A2C9WIB7</accession>
<reference evidence="1" key="1">
    <citation type="submission" date="2016-02" db="EMBL/GenBank/DDBJ databases">
        <title>WGS assembly of Manihot esculenta.</title>
        <authorList>
            <person name="Bredeson J.V."/>
            <person name="Prochnik S.E."/>
            <person name="Lyons J.B."/>
            <person name="Schmutz J."/>
            <person name="Grimwood J."/>
            <person name="Vrebalov J."/>
            <person name="Bart R.S."/>
            <person name="Amuge T."/>
            <person name="Ferguson M.E."/>
            <person name="Green R."/>
            <person name="Putnam N."/>
            <person name="Stites J."/>
            <person name="Rounsley S."/>
            <person name="Rokhsar D.S."/>
        </authorList>
    </citation>
    <scope>NUCLEOTIDE SEQUENCE [LARGE SCALE GENOMIC DNA]</scope>
    <source>
        <tissue evidence="1">Leaf</tissue>
    </source>
</reference>
<proteinExistence type="predicted"/>
<gene>
    <name evidence="1" type="ORF">MANES_01G061300</name>
</gene>
<sequence length="37" mass="4432">MLYLTSSSSKREQPVYYVTFSRSLPRVVSDWRLTTYN</sequence>
<protein>
    <submittedName>
        <fullName evidence="1">Uncharacterized protein</fullName>
    </submittedName>
</protein>
<evidence type="ECO:0000313" key="1">
    <source>
        <dbReference type="EMBL" id="OAY59808.1"/>
    </source>
</evidence>
<organism evidence="1">
    <name type="scientific">Manihot esculenta</name>
    <name type="common">Cassava</name>
    <name type="synonym">Jatropha manihot</name>
    <dbReference type="NCBI Taxonomy" id="3983"/>
    <lineage>
        <taxon>Eukaryota</taxon>
        <taxon>Viridiplantae</taxon>
        <taxon>Streptophyta</taxon>
        <taxon>Embryophyta</taxon>
        <taxon>Tracheophyta</taxon>
        <taxon>Spermatophyta</taxon>
        <taxon>Magnoliopsida</taxon>
        <taxon>eudicotyledons</taxon>
        <taxon>Gunneridae</taxon>
        <taxon>Pentapetalae</taxon>
        <taxon>rosids</taxon>
        <taxon>fabids</taxon>
        <taxon>Malpighiales</taxon>
        <taxon>Euphorbiaceae</taxon>
        <taxon>Crotonoideae</taxon>
        <taxon>Manihoteae</taxon>
        <taxon>Manihot</taxon>
    </lineage>
</organism>
<name>A0A2C9WIB7_MANES</name>
<dbReference type="EMBL" id="CM004387">
    <property type="protein sequence ID" value="OAY59808.1"/>
    <property type="molecule type" value="Genomic_DNA"/>
</dbReference>